<keyword evidence="6" id="KW-1185">Reference proteome</keyword>
<dbReference type="Pfam" id="PF12763">
    <property type="entry name" value="EH"/>
    <property type="match status" value="1"/>
</dbReference>
<dbReference type="OrthoDB" id="524326at2759"/>
<dbReference type="InterPro" id="IPR011992">
    <property type="entry name" value="EF-hand-dom_pair"/>
</dbReference>
<dbReference type="Proteomes" id="UP000717585">
    <property type="component" value="Unassembled WGS sequence"/>
</dbReference>
<comment type="caution">
    <text evidence="5">The sequence shown here is derived from an EMBL/GenBank/DDBJ whole genome shotgun (WGS) entry which is preliminary data.</text>
</comment>
<dbReference type="InterPro" id="IPR000261">
    <property type="entry name" value="EH_dom"/>
</dbReference>
<organism evidence="5 6">
    <name type="scientific">Carpediemonas membranifera</name>
    <dbReference type="NCBI Taxonomy" id="201153"/>
    <lineage>
        <taxon>Eukaryota</taxon>
        <taxon>Metamonada</taxon>
        <taxon>Carpediemonas-like organisms</taxon>
        <taxon>Carpediemonas</taxon>
    </lineage>
</organism>
<dbReference type="Gene3D" id="1.10.238.10">
    <property type="entry name" value="EF-hand"/>
    <property type="match status" value="1"/>
</dbReference>
<dbReference type="GO" id="GO:0016197">
    <property type="term" value="P:endosomal transport"/>
    <property type="evidence" value="ECO:0007669"/>
    <property type="project" value="TreeGrafter"/>
</dbReference>
<keyword evidence="1" id="KW-0175">Coiled coil</keyword>
<dbReference type="SUPFAM" id="SSF47473">
    <property type="entry name" value="EF-hand"/>
    <property type="match status" value="1"/>
</dbReference>
<evidence type="ECO:0000256" key="1">
    <source>
        <dbReference type="SAM" id="Coils"/>
    </source>
</evidence>
<evidence type="ECO:0000256" key="2">
    <source>
        <dbReference type="SAM" id="MobiDB-lite"/>
    </source>
</evidence>
<feature type="compositionally biased region" description="Acidic residues" evidence="2">
    <location>
        <begin position="418"/>
        <end position="433"/>
    </location>
</feature>
<dbReference type="GO" id="GO:0005737">
    <property type="term" value="C:cytoplasm"/>
    <property type="evidence" value="ECO:0007669"/>
    <property type="project" value="TreeGrafter"/>
</dbReference>
<feature type="coiled-coil region" evidence="1">
    <location>
        <begin position="240"/>
        <end position="316"/>
    </location>
</feature>
<proteinExistence type="predicted"/>
<protein>
    <submittedName>
        <fullName evidence="5">Cytoskeletal-regulatory complex EF hand</fullName>
    </submittedName>
</protein>
<dbReference type="AlphaFoldDB" id="A0A8J6AQA3"/>
<dbReference type="PANTHER" id="PTHR11216">
    <property type="entry name" value="EH DOMAIN"/>
    <property type="match status" value="1"/>
</dbReference>
<dbReference type="CDD" id="cd00052">
    <property type="entry name" value="EH"/>
    <property type="match status" value="1"/>
</dbReference>
<feature type="region of interest" description="Disordered" evidence="2">
    <location>
        <begin position="368"/>
        <end position="474"/>
    </location>
</feature>
<evidence type="ECO:0000313" key="5">
    <source>
        <dbReference type="EMBL" id="KAG9391186.1"/>
    </source>
</evidence>
<dbReference type="GO" id="GO:0005509">
    <property type="term" value="F:calcium ion binding"/>
    <property type="evidence" value="ECO:0007669"/>
    <property type="project" value="InterPro"/>
</dbReference>
<dbReference type="PROSITE" id="PS50031">
    <property type="entry name" value="EH"/>
    <property type="match status" value="1"/>
</dbReference>
<dbReference type="EMBL" id="JAHDYR010000062">
    <property type="protein sequence ID" value="KAG9391186.1"/>
    <property type="molecule type" value="Genomic_DNA"/>
</dbReference>
<gene>
    <name evidence="5" type="ORF">J8273_7460</name>
</gene>
<feature type="compositionally biased region" description="Low complexity" evidence="2">
    <location>
        <begin position="135"/>
        <end position="153"/>
    </location>
</feature>
<evidence type="ECO:0000313" key="6">
    <source>
        <dbReference type="Proteomes" id="UP000717585"/>
    </source>
</evidence>
<name>A0A8J6AQA3_9EUKA</name>
<evidence type="ECO:0000259" key="3">
    <source>
        <dbReference type="PROSITE" id="PS50031"/>
    </source>
</evidence>
<dbReference type="GO" id="GO:0006897">
    <property type="term" value="P:endocytosis"/>
    <property type="evidence" value="ECO:0007669"/>
    <property type="project" value="TreeGrafter"/>
</dbReference>
<reference evidence="5" key="1">
    <citation type="submission" date="2021-05" db="EMBL/GenBank/DDBJ databases">
        <title>A free-living protist that lacks canonical eukaryotic 1 DNA replication and segregation systems.</title>
        <authorList>
            <person name="Salas-Leiva D.E."/>
            <person name="Tromer E.C."/>
            <person name="Curtis B.A."/>
            <person name="Jerlstrom-Hultqvist J."/>
            <person name="Kolisko M."/>
            <person name="Yi Z."/>
            <person name="Salas-Leiva J.S."/>
            <person name="Gallot-Lavallee L."/>
            <person name="Kops G.J.P.L."/>
            <person name="Archibald J.M."/>
            <person name="Simpson A.G.B."/>
            <person name="Roger A.J."/>
        </authorList>
    </citation>
    <scope>NUCLEOTIDE SEQUENCE</scope>
    <source>
        <strain evidence="5">BICM</strain>
    </source>
</reference>
<feature type="domain" description="EH" evidence="3">
    <location>
        <begin position="28"/>
        <end position="145"/>
    </location>
</feature>
<evidence type="ECO:0000259" key="4">
    <source>
        <dbReference type="PROSITE" id="PS50222"/>
    </source>
</evidence>
<feature type="region of interest" description="Disordered" evidence="2">
    <location>
        <begin position="125"/>
        <end position="181"/>
    </location>
</feature>
<dbReference type="InterPro" id="IPR002048">
    <property type="entry name" value="EF_hand_dom"/>
</dbReference>
<dbReference type="PROSITE" id="PS50222">
    <property type="entry name" value="EF_HAND_2"/>
    <property type="match status" value="1"/>
</dbReference>
<sequence>MADQFPSYIANQWTGAQPRNTIKFSSTEITYYTECFNQARQTKSDQDFIEGTEAVAFLRKSSLPIATLRGIWELADRKKQGKLGKLEFFLAMRLIALAQQNKAMSLEAVMAVSFAGIPRFVGVPCPSDSQPTDLTPQAQPQPQAQITPQHHPQSAVPQLSAAPAHSSPMASGGVPSKAPLTRAQTANSLDHAEKLMGSVQVMRRAAMEHTGMLAVKDRLPDLKPMLDALDDAKQATARSLQHLSNDFEEVRKEFEDARAQVDAKQRELVDMRAQKAALTAKIQLVRDDIERMTQDDRKLDEAVRDQQREVAVLQQEFDEQVSLLAARQVTRARLLRQAVDAAKRRAEAIADAELPAPVPDVVVATQQPDMWDPTPANSSPVASVHAVEHEEAQPPAPDQTQPEADTQPEPVVVKEEQTIEEPVVDPEAPEETEEKVATQGAVEDLFDAMEMEQFPEQPPAPSGAADEFDWDSFN</sequence>
<dbReference type="SMART" id="SM00027">
    <property type="entry name" value="EH"/>
    <property type="match status" value="1"/>
</dbReference>
<dbReference type="GO" id="GO:0005886">
    <property type="term" value="C:plasma membrane"/>
    <property type="evidence" value="ECO:0007669"/>
    <property type="project" value="TreeGrafter"/>
</dbReference>
<feature type="compositionally biased region" description="Low complexity" evidence="2">
    <location>
        <begin position="160"/>
        <end position="171"/>
    </location>
</feature>
<feature type="domain" description="EF-hand" evidence="4">
    <location>
        <begin position="63"/>
        <end position="98"/>
    </location>
</feature>
<accession>A0A8J6AQA3</accession>